<dbReference type="HOGENOM" id="CLU_869231_0_0_1"/>
<protein>
    <submittedName>
        <fullName evidence="1">Uncharacterized protein</fullName>
    </submittedName>
</protein>
<proteinExistence type="predicted"/>
<dbReference type="EMBL" id="KN824279">
    <property type="protein sequence ID" value="KIM33064.1"/>
    <property type="molecule type" value="Genomic_DNA"/>
</dbReference>
<evidence type="ECO:0000313" key="1">
    <source>
        <dbReference type="EMBL" id="KIM33064.1"/>
    </source>
</evidence>
<gene>
    <name evidence="1" type="ORF">M408DRAFT_191560</name>
</gene>
<dbReference type="AlphaFoldDB" id="A0A0C3BLZ8"/>
<evidence type="ECO:0000313" key="2">
    <source>
        <dbReference type="Proteomes" id="UP000054097"/>
    </source>
</evidence>
<accession>A0A0C3BLZ8</accession>
<keyword evidence="2" id="KW-1185">Reference proteome</keyword>
<organism evidence="1 2">
    <name type="scientific">Serendipita vermifera MAFF 305830</name>
    <dbReference type="NCBI Taxonomy" id="933852"/>
    <lineage>
        <taxon>Eukaryota</taxon>
        <taxon>Fungi</taxon>
        <taxon>Dikarya</taxon>
        <taxon>Basidiomycota</taxon>
        <taxon>Agaricomycotina</taxon>
        <taxon>Agaricomycetes</taxon>
        <taxon>Sebacinales</taxon>
        <taxon>Serendipitaceae</taxon>
        <taxon>Serendipita</taxon>
    </lineage>
</organism>
<name>A0A0C3BLZ8_SERVB</name>
<reference evidence="1 2" key="1">
    <citation type="submission" date="2014-04" db="EMBL/GenBank/DDBJ databases">
        <authorList>
            <consortium name="DOE Joint Genome Institute"/>
            <person name="Kuo A."/>
            <person name="Zuccaro A."/>
            <person name="Kohler A."/>
            <person name="Nagy L.G."/>
            <person name="Floudas D."/>
            <person name="Copeland A."/>
            <person name="Barry K.W."/>
            <person name="Cichocki N."/>
            <person name="Veneault-Fourrey C."/>
            <person name="LaButti K."/>
            <person name="Lindquist E.A."/>
            <person name="Lipzen A."/>
            <person name="Lundell T."/>
            <person name="Morin E."/>
            <person name="Murat C."/>
            <person name="Sun H."/>
            <person name="Tunlid A."/>
            <person name="Henrissat B."/>
            <person name="Grigoriev I.V."/>
            <person name="Hibbett D.S."/>
            <person name="Martin F."/>
            <person name="Nordberg H.P."/>
            <person name="Cantor M.N."/>
            <person name="Hua S.X."/>
        </authorList>
    </citation>
    <scope>NUCLEOTIDE SEQUENCE [LARGE SCALE GENOMIC DNA]</scope>
    <source>
        <strain evidence="1 2">MAFF 305830</strain>
    </source>
</reference>
<dbReference type="Proteomes" id="UP000054097">
    <property type="component" value="Unassembled WGS sequence"/>
</dbReference>
<reference evidence="2" key="2">
    <citation type="submission" date="2015-01" db="EMBL/GenBank/DDBJ databases">
        <title>Evolutionary Origins and Diversification of the Mycorrhizal Mutualists.</title>
        <authorList>
            <consortium name="DOE Joint Genome Institute"/>
            <consortium name="Mycorrhizal Genomics Consortium"/>
            <person name="Kohler A."/>
            <person name="Kuo A."/>
            <person name="Nagy L.G."/>
            <person name="Floudas D."/>
            <person name="Copeland A."/>
            <person name="Barry K.W."/>
            <person name="Cichocki N."/>
            <person name="Veneault-Fourrey C."/>
            <person name="LaButti K."/>
            <person name="Lindquist E.A."/>
            <person name="Lipzen A."/>
            <person name="Lundell T."/>
            <person name="Morin E."/>
            <person name="Murat C."/>
            <person name="Riley R."/>
            <person name="Ohm R."/>
            <person name="Sun H."/>
            <person name="Tunlid A."/>
            <person name="Henrissat B."/>
            <person name="Grigoriev I.V."/>
            <person name="Hibbett D.S."/>
            <person name="Martin F."/>
        </authorList>
    </citation>
    <scope>NUCLEOTIDE SEQUENCE [LARGE SCALE GENOMIC DNA]</scope>
    <source>
        <strain evidence="2">MAFF 305830</strain>
    </source>
</reference>
<sequence length="320" mass="35230">MRRTLILFPRVVRTFEISRRTMETPVVDQRKRVRSPAQLARQKAKEASHKERMGQLEGEIQGILNANLATEPIMEGRIRTKEMIEHALQNKFGQTVRVESIGLDRLGLHLGQAPLELAVVDSNGDALAPPDAGNALYQPLALIDALRSSGISARLYSTPNWISSESASRSFALPEPTIINEDMSFILVPPDSSHSLRSSLVEDCIAKCPSMRNVLGLLYIFAARDTETTLPPLASRILSHLAMAYYRYRYGTLAPSNASKSVPILSFYCHPSSTMSPDGSHDVSSDVQEPIMVSVSQPSDFSPSRKATSTVASELLDLLR</sequence>